<accession>A0ABP0VZL8</accession>
<dbReference type="Proteomes" id="UP001497444">
    <property type="component" value="Chromosome 11"/>
</dbReference>
<dbReference type="EMBL" id="OZ020106">
    <property type="protein sequence ID" value="CAK9258820.1"/>
    <property type="molecule type" value="Genomic_DNA"/>
</dbReference>
<evidence type="ECO:0000313" key="2">
    <source>
        <dbReference type="EMBL" id="CAK9258820.1"/>
    </source>
</evidence>
<gene>
    <name evidence="2" type="ORF">CSSPJE1EN1_LOCUS4298</name>
</gene>
<keyword evidence="3" id="KW-1185">Reference proteome</keyword>
<sequence length="145" mass="16117">MIVIVLSTLFRIEVWNGVRVLGFGAARVGGRISSSRQLGRPHNPQAHQGEGGPSTCSRPWYHLCKQEGEGEVRGREKMNSAWVQHWRGGGGAAQGWLGKRAGHGSAKWHLRGKKNSTPRFCSTSIQPLLIMENQYCQPRSRRSLC</sequence>
<reference evidence="2" key="1">
    <citation type="submission" date="2024-02" db="EMBL/GenBank/DDBJ databases">
        <authorList>
            <consortium name="ELIXIR-Norway"/>
            <consortium name="Elixir Norway"/>
        </authorList>
    </citation>
    <scope>NUCLEOTIDE SEQUENCE</scope>
</reference>
<organism evidence="2 3">
    <name type="scientific">Sphagnum jensenii</name>
    <dbReference type="NCBI Taxonomy" id="128206"/>
    <lineage>
        <taxon>Eukaryota</taxon>
        <taxon>Viridiplantae</taxon>
        <taxon>Streptophyta</taxon>
        <taxon>Embryophyta</taxon>
        <taxon>Bryophyta</taxon>
        <taxon>Sphagnophytina</taxon>
        <taxon>Sphagnopsida</taxon>
        <taxon>Sphagnales</taxon>
        <taxon>Sphagnaceae</taxon>
        <taxon>Sphagnum</taxon>
    </lineage>
</organism>
<name>A0ABP0VZL8_9BRYO</name>
<protein>
    <submittedName>
        <fullName evidence="2">Uncharacterized protein</fullName>
    </submittedName>
</protein>
<proteinExistence type="predicted"/>
<evidence type="ECO:0000256" key="1">
    <source>
        <dbReference type="SAM" id="MobiDB-lite"/>
    </source>
</evidence>
<evidence type="ECO:0000313" key="3">
    <source>
        <dbReference type="Proteomes" id="UP001497444"/>
    </source>
</evidence>
<feature type="region of interest" description="Disordered" evidence="1">
    <location>
        <begin position="34"/>
        <end position="55"/>
    </location>
</feature>